<name>A0A7S3DRD0_9STRA</name>
<feature type="compositionally biased region" description="Basic residues" evidence="1">
    <location>
        <begin position="69"/>
        <end position="83"/>
    </location>
</feature>
<accession>A0A7S3DRD0</accession>
<feature type="compositionally biased region" description="Basic and acidic residues" evidence="1">
    <location>
        <begin position="9"/>
        <end position="19"/>
    </location>
</feature>
<evidence type="ECO:0000313" key="2">
    <source>
        <dbReference type="EMBL" id="CAD9971172.1"/>
    </source>
</evidence>
<protein>
    <submittedName>
        <fullName evidence="2">Uncharacterized protein</fullName>
    </submittedName>
</protein>
<dbReference type="EMBL" id="HBHT01021526">
    <property type="protein sequence ID" value="CAD9971172.1"/>
    <property type="molecule type" value="Transcribed_RNA"/>
</dbReference>
<feature type="compositionally biased region" description="Basic and acidic residues" evidence="1">
    <location>
        <begin position="27"/>
        <end position="40"/>
    </location>
</feature>
<feature type="compositionally biased region" description="Polar residues" evidence="1">
    <location>
        <begin position="85"/>
        <end position="98"/>
    </location>
</feature>
<organism evidence="2">
    <name type="scientific">Entomoneis paludosa</name>
    <dbReference type="NCBI Taxonomy" id="265537"/>
    <lineage>
        <taxon>Eukaryota</taxon>
        <taxon>Sar</taxon>
        <taxon>Stramenopiles</taxon>
        <taxon>Ochrophyta</taxon>
        <taxon>Bacillariophyta</taxon>
        <taxon>Bacillariophyceae</taxon>
        <taxon>Bacillariophycidae</taxon>
        <taxon>Entomoneidaceae</taxon>
        <taxon>Entomoneis</taxon>
    </lineage>
</organism>
<feature type="region of interest" description="Disordered" evidence="1">
    <location>
        <begin position="1"/>
        <end position="100"/>
    </location>
</feature>
<feature type="region of interest" description="Disordered" evidence="1">
    <location>
        <begin position="114"/>
        <end position="151"/>
    </location>
</feature>
<sequence length="151" mass="17318">MVASTTAEESLRRSNRMETDPFEENDQDRQRGKSHDDRPGWKKTFMSLGCIAMKTNNNNNSPDDPLHQQHQKSQKEKKKKRSFWGRNNTEDAGSSQWDFSFHAARPLQLSTVEEEKYGQFSTDENSQLGSRSVVSQVEHPLPSTAEETETN</sequence>
<reference evidence="2" key="1">
    <citation type="submission" date="2021-01" db="EMBL/GenBank/DDBJ databases">
        <authorList>
            <person name="Corre E."/>
            <person name="Pelletier E."/>
            <person name="Niang G."/>
            <person name="Scheremetjew M."/>
            <person name="Finn R."/>
            <person name="Kale V."/>
            <person name="Holt S."/>
            <person name="Cochrane G."/>
            <person name="Meng A."/>
            <person name="Brown T."/>
            <person name="Cohen L."/>
        </authorList>
    </citation>
    <scope>NUCLEOTIDE SEQUENCE</scope>
    <source>
        <strain evidence="2">CCMP125</strain>
    </source>
</reference>
<gene>
    <name evidence="2" type="ORF">APAL1065_LOCUS14431</name>
</gene>
<dbReference type="AlphaFoldDB" id="A0A7S3DRD0"/>
<evidence type="ECO:0000256" key="1">
    <source>
        <dbReference type="SAM" id="MobiDB-lite"/>
    </source>
</evidence>
<feature type="compositionally biased region" description="Polar residues" evidence="1">
    <location>
        <begin position="119"/>
        <end position="135"/>
    </location>
</feature>
<proteinExistence type="predicted"/>